<name>A0A7R8ZEH1_TIMDO</name>
<dbReference type="Pfam" id="PF00514">
    <property type="entry name" value="Arm"/>
    <property type="match status" value="1"/>
</dbReference>
<feature type="repeat" description="ARM" evidence="1">
    <location>
        <begin position="136"/>
        <end position="178"/>
    </location>
</feature>
<evidence type="ECO:0000256" key="2">
    <source>
        <dbReference type="SAM" id="MobiDB-lite"/>
    </source>
</evidence>
<sequence>MIKWDEKKRLNKDVSTNGLKGRTTEPRSTEATSAALLGPRVVVITELEDDSDSSSKAESSEEEDDSRWTEVGKGSDVPTEYWHIQKLVKYMKKYTPLPLHSAARVESALVCQLGALSVLSQISVNTEIRRTITDLGGVPLLVDILSHPARDLQILAAETIANIAKVRKARKIVRKCGGIPKLVSMRCELCLN</sequence>
<feature type="region of interest" description="Disordered" evidence="2">
    <location>
        <begin position="1"/>
        <end position="32"/>
    </location>
</feature>
<dbReference type="Gene3D" id="1.25.10.10">
    <property type="entry name" value="Leucine-rich Repeat Variant"/>
    <property type="match status" value="1"/>
</dbReference>
<dbReference type="AlphaFoldDB" id="A0A7R8ZEH1"/>
<protein>
    <submittedName>
        <fullName evidence="3">Uncharacterized protein</fullName>
    </submittedName>
</protein>
<dbReference type="SUPFAM" id="SSF48371">
    <property type="entry name" value="ARM repeat"/>
    <property type="match status" value="1"/>
</dbReference>
<accession>A0A7R8ZEH1</accession>
<feature type="region of interest" description="Disordered" evidence="2">
    <location>
        <begin position="46"/>
        <end position="74"/>
    </location>
</feature>
<dbReference type="PANTHER" id="PTHR46241">
    <property type="entry name" value="ARMADILLO REPEAT-CONTAINING PROTEIN 4 ARMC4"/>
    <property type="match status" value="1"/>
</dbReference>
<dbReference type="EMBL" id="OA573094">
    <property type="protein sequence ID" value="CAD7204758.1"/>
    <property type="molecule type" value="Genomic_DNA"/>
</dbReference>
<gene>
    <name evidence="3" type="ORF">TDIB3V08_LOCUS10915</name>
</gene>
<reference evidence="3" key="1">
    <citation type="submission" date="2020-11" db="EMBL/GenBank/DDBJ databases">
        <authorList>
            <person name="Tran Van P."/>
        </authorList>
    </citation>
    <scope>NUCLEOTIDE SEQUENCE</scope>
</reference>
<proteinExistence type="predicted"/>
<dbReference type="InterPro" id="IPR016024">
    <property type="entry name" value="ARM-type_fold"/>
</dbReference>
<feature type="compositionally biased region" description="Basic and acidic residues" evidence="2">
    <location>
        <begin position="1"/>
        <end position="12"/>
    </location>
</feature>
<dbReference type="InterPro" id="IPR011989">
    <property type="entry name" value="ARM-like"/>
</dbReference>
<organism evidence="3">
    <name type="scientific">Timema douglasi</name>
    <name type="common">Walking stick</name>
    <dbReference type="NCBI Taxonomy" id="61478"/>
    <lineage>
        <taxon>Eukaryota</taxon>
        <taxon>Metazoa</taxon>
        <taxon>Ecdysozoa</taxon>
        <taxon>Arthropoda</taxon>
        <taxon>Hexapoda</taxon>
        <taxon>Insecta</taxon>
        <taxon>Pterygota</taxon>
        <taxon>Neoptera</taxon>
        <taxon>Polyneoptera</taxon>
        <taxon>Phasmatodea</taxon>
        <taxon>Timematodea</taxon>
        <taxon>Timematoidea</taxon>
        <taxon>Timematidae</taxon>
        <taxon>Timema</taxon>
    </lineage>
</organism>
<evidence type="ECO:0000256" key="1">
    <source>
        <dbReference type="PROSITE-ProRule" id="PRU00259"/>
    </source>
</evidence>
<dbReference type="InterPro" id="IPR000225">
    <property type="entry name" value="Armadillo"/>
</dbReference>
<dbReference type="PANTHER" id="PTHR46241:SF1">
    <property type="entry name" value="OUTER DYNEIN ARM-DOCKING COMPLEX SUBUNIT 2"/>
    <property type="match status" value="1"/>
</dbReference>
<dbReference type="PROSITE" id="PS50176">
    <property type="entry name" value="ARM_REPEAT"/>
    <property type="match status" value="1"/>
</dbReference>
<evidence type="ECO:0000313" key="3">
    <source>
        <dbReference type="EMBL" id="CAD7204758.1"/>
    </source>
</evidence>